<keyword evidence="1" id="KW-0472">Membrane</keyword>
<name>A0A2M6WB47_9BACT</name>
<reference evidence="3" key="1">
    <citation type="submission" date="2017-09" db="EMBL/GenBank/DDBJ databases">
        <title>Depth-based differentiation of microbial function through sediment-hosted aquifers and enrichment of novel symbionts in the deep terrestrial subsurface.</title>
        <authorList>
            <person name="Probst A.J."/>
            <person name="Ladd B."/>
            <person name="Jarett J.K."/>
            <person name="Geller-Mcgrath D.E."/>
            <person name="Sieber C.M.K."/>
            <person name="Emerson J.B."/>
            <person name="Anantharaman K."/>
            <person name="Thomas B.C."/>
            <person name="Malmstrom R."/>
            <person name="Stieglmeier M."/>
            <person name="Klingl A."/>
            <person name="Woyke T."/>
            <person name="Ryan C.M."/>
            <person name="Banfield J.F."/>
        </authorList>
    </citation>
    <scope>NUCLEOTIDE SEQUENCE [LARGE SCALE GENOMIC DNA]</scope>
</reference>
<gene>
    <name evidence="2" type="ORF">COU23_00655</name>
</gene>
<comment type="caution">
    <text evidence="2">The sequence shown here is derived from an EMBL/GenBank/DDBJ whole genome shotgun (WGS) entry which is preliminary data.</text>
</comment>
<evidence type="ECO:0000256" key="1">
    <source>
        <dbReference type="SAM" id="Phobius"/>
    </source>
</evidence>
<accession>A0A2M6WB47</accession>
<feature type="transmembrane region" description="Helical" evidence="1">
    <location>
        <begin position="60"/>
        <end position="78"/>
    </location>
</feature>
<evidence type="ECO:0000313" key="2">
    <source>
        <dbReference type="EMBL" id="PIT90038.1"/>
    </source>
</evidence>
<proteinExistence type="predicted"/>
<keyword evidence="1" id="KW-1133">Transmembrane helix</keyword>
<evidence type="ECO:0000313" key="3">
    <source>
        <dbReference type="Proteomes" id="UP000231464"/>
    </source>
</evidence>
<keyword evidence="1" id="KW-0812">Transmembrane</keyword>
<protein>
    <submittedName>
        <fullName evidence="2">Uncharacterized protein</fullName>
    </submittedName>
</protein>
<organism evidence="2 3">
    <name type="scientific">Candidatus Kuenenbacteria bacterium CG10_big_fil_rev_8_21_14_0_10_36_11</name>
    <dbReference type="NCBI Taxonomy" id="1974618"/>
    <lineage>
        <taxon>Bacteria</taxon>
        <taxon>Candidatus Kueneniibacteriota</taxon>
    </lineage>
</organism>
<dbReference type="AlphaFoldDB" id="A0A2M6WB47"/>
<dbReference type="EMBL" id="PFBP01000010">
    <property type="protein sequence ID" value="PIT90038.1"/>
    <property type="molecule type" value="Genomic_DNA"/>
</dbReference>
<sequence>MHDFKNKTDEELLDWLDKWTITINQDQQVVITELEKRSIDKLKKLIDSFSSSSERYSKRILFLTWVLVVLTIVLVIIAL</sequence>
<dbReference type="Proteomes" id="UP000231464">
    <property type="component" value="Unassembled WGS sequence"/>
</dbReference>